<protein>
    <submittedName>
        <fullName evidence="1">Uncharacterized protein</fullName>
    </submittedName>
</protein>
<name>A0ABY6HT61_9ARCH</name>
<gene>
    <name evidence="1" type="ORF">NEF87_002021</name>
</gene>
<dbReference type="Proteomes" id="UP001208689">
    <property type="component" value="Chromosome"/>
</dbReference>
<keyword evidence="2" id="KW-1185">Reference proteome</keyword>
<evidence type="ECO:0000313" key="1">
    <source>
        <dbReference type="EMBL" id="UYP45736.1"/>
    </source>
</evidence>
<accession>A0ABY6HT61</accession>
<sequence length="274" mass="32241">MKDFYIITKSDCNRCFQLKDWFNQNHISYTEKSIENSAVYQNLLEDPNFLAEFCIEDDCKFYLPFLYITKTHQYFHKHLFGIDGIRGHFLNQVLEIETKSSKSEKEISLPRLCRNELVEKLLKEYILALGICRSGGDLLYYVQIDKSINLELIAQFIAALSMFGEENLGKIERITLKGLEIEMSITTKNDLLFVVLFKPHMVQDYLDEEAEKGLDRFYALFKDNLDQNKTNRVLYESFDREMCLMIQNYLVRIGILECVNCTLEIPILREISQK</sequence>
<dbReference type="EMBL" id="CP104013">
    <property type="protein sequence ID" value="UYP45736.1"/>
    <property type="molecule type" value="Genomic_DNA"/>
</dbReference>
<organism evidence="1 2">
    <name type="scientific">Candidatus Lokiarchaeum ossiferum</name>
    <dbReference type="NCBI Taxonomy" id="2951803"/>
    <lineage>
        <taxon>Archaea</taxon>
        <taxon>Promethearchaeati</taxon>
        <taxon>Promethearchaeota</taxon>
        <taxon>Promethearchaeia</taxon>
        <taxon>Promethearchaeales</taxon>
        <taxon>Promethearchaeaceae</taxon>
        <taxon>Candidatus Lokiarchaeum</taxon>
    </lineage>
</organism>
<proteinExistence type="predicted"/>
<reference evidence="1" key="1">
    <citation type="submission" date="2022-09" db="EMBL/GenBank/DDBJ databases">
        <title>Actin cytoskeleton and complex cell architecture in an #Asgard archaeon.</title>
        <authorList>
            <person name="Ponce Toledo R.I."/>
            <person name="Schleper C."/>
            <person name="Rodrigues Oliveira T."/>
            <person name="Wollweber F."/>
            <person name="Xu J."/>
            <person name="Rittmann S."/>
            <person name="Klingl A."/>
            <person name="Pilhofer M."/>
        </authorList>
    </citation>
    <scope>NUCLEOTIDE SEQUENCE</scope>
    <source>
        <strain evidence="1">B-35</strain>
    </source>
</reference>
<evidence type="ECO:0000313" key="2">
    <source>
        <dbReference type="Proteomes" id="UP001208689"/>
    </source>
</evidence>
<dbReference type="Gene3D" id="3.40.30.10">
    <property type="entry name" value="Glutaredoxin"/>
    <property type="match status" value="1"/>
</dbReference>